<accession>A0ACC2BAJ1</accession>
<protein>
    <submittedName>
        <fullName evidence="1">Uncharacterized protein</fullName>
    </submittedName>
</protein>
<keyword evidence="2" id="KW-1185">Reference proteome</keyword>
<organism evidence="1 2">
    <name type="scientific">Diphasiastrum complanatum</name>
    <name type="common">Issler's clubmoss</name>
    <name type="synonym">Lycopodium complanatum</name>
    <dbReference type="NCBI Taxonomy" id="34168"/>
    <lineage>
        <taxon>Eukaryota</taxon>
        <taxon>Viridiplantae</taxon>
        <taxon>Streptophyta</taxon>
        <taxon>Embryophyta</taxon>
        <taxon>Tracheophyta</taxon>
        <taxon>Lycopodiopsida</taxon>
        <taxon>Lycopodiales</taxon>
        <taxon>Lycopodiaceae</taxon>
        <taxon>Lycopodioideae</taxon>
        <taxon>Diphasiastrum</taxon>
    </lineage>
</organism>
<comment type="caution">
    <text evidence="1">The sequence shown here is derived from an EMBL/GenBank/DDBJ whole genome shotgun (WGS) entry which is preliminary data.</text>
</comment>
<dbReference type="EMBL" id="CM055107">
    <property type="protein sequence ID" value="KAJ7526755.1"/>
    <property type="molecule type" value="Genomic_DNA"/>
</dbReference>
<evidence type="ECO:0000313" key="2">
    <source>
        <dbReference type="Proteomes" id="UP001162992"/>
    </source>
</evidence>
<name>A0ACC2BAJ1_DIPCM</name>
<proteinExistence type="predicted"/>
<gene>
    <name evidence="1" type="ORF">O6H91_16G021800</name>
</gene>
<sequence>MGILFLSSLLVMLLHSVEGIPLCLNSEAPFSVNSTLKFCSDPAYSSYGCCSQDRDAQLSQRFQSMNITNATCASLIQQVLCAECDAFSEDIFADSKRQSTPTLCDSGLSSDSSGYCSNLWQTCKDVPILNSPFSPYVVGPASPPPDGSMSVQKNIQDDTLTSQWESEQDFCTVLGAPQAVGNFCFSGTPFKFPPAGTDSPPQGICLDKVSSGSYIGMVPHPDLSNRIFLANQGGQVWLATVPKNGSLGPLAFNQSVPYLDISNVVVSDNELGLLGLAFHPNFLQNGRFFVSYNCDSQKSANCSGFCSCNIDVGCDPAQVSNGADSTACRYSSVIAEYSANGSSSPAQTIHANPVEVRRIFTMGLPFSTHHAGQIIFGPSDNYLYFMLGDGGSIGDPFNFSQNKKSLLGKILRLDIDKSPSTSEVSALGLLGNYSVPNSNPFTNDNNSRPEIWALGLRNPWRCSFDTLQPSYLYCADVGQDNYEEVNLITKGGNYGWHIYEGTNHYVPPSSTNQSNITDSITTIPPILQYSHASVNPIKNSAAIIGGYVSHSQEDACIYGRYLYADLFGAAMWAGVELPAGSGNYTTARINSTCSPSSPLSCDFVANSTLPNFALIQSWGQDNQNNVFILSRNGVFQMVSPSKCKFVCNKKISSTPGAPPPASRGKSIVPEATHLLLAWLTWTLLKTGMEL</sequence>
<evidence type="ECO:0000313" key="1">
    <source>
        <dbReference type="EMBL" id="KAJ7526755.1"/>
    </source>
</evidence>
<dbReference type="Proteomes" id="UP001162992">
    <property type="component" value="Chromosome 16"/>
</dbReference>
<reference evidence="2" key="1">
    <citation type="journal article" date="2024" name="Proc. Natl. Acad. Sci. U.S.A.">
        <title>Extraordinary preservation of gene collinearity over three hundred million years revealed in homosporous lycophytes.</title>
        <authorList>
            <person name="Li C."/>
            <person name="Wickell D."/>
            <person name="Kuo L.Y."/>
            <person name="Chen X."/>
            <person name="Nie B."/>
            <person name="Liao X."/>
            <person name="Peng D."/>
            <person name="Ji J."/>
            <person name="Jenkins J."/>
            <person name="Williams M."/>
            <person name="Shu S."/>
            <person name="Plott C."/>
            <person name="Barry K."/>
            <person name="Rajasekar S."/>
            <person name="Grimwood J."/>
            <person name="Han X."/>
            <person name="Sun S."/>
            <person name="Hou Z."/>
            <person name="He W."/>
            <person name="Dai G."/>
            <person name="Sun C."/>
            <person name="Schmutz J."/>
            <person name="Leebens-Mack J.H."/>
            <person name="Li F.W."/>
            <person name="Wang L."/>
        </authorList>
    </citation>
    <scope>NUCLEOTIDE SEQUENCE [LARGE SCALE GENOMIC DNA]</scope>
    <source>
        <strain evidence="2">cv. PW_Plant_1</strain>
    </source>
</reference>